<dbReference type="PANTHER" id="PTHR11803">
    <property type="entry name" value="2-IMINOBUTANOATE/2-IMINOPROPANOATE DEAMINASE RIDA"/>
    <property type="match status" value="1"/>
</dbReference>
<dbReference type="InterPro" id="IPR006175">
    <property type="entry name" value="YjgF/YER057c/UK114"/>
</dbReference>
<dbReference type="SUPFAM" id="SSF55298">
    <property type="entry name" value="YjgF-like"/>
    <property type="match status" value="1"/>
</dbReference>
<protein>
    <submittedName>
        <fullName evidence="2">RidA family protein</fullName>
        <ecNumber evidence="2">3.5.-.-</ecNumber>
    </submittedName>
</protein>
<evidence type="ECO:0000313" key="3">
    <source>
        <dbReference type="Proteomes" id="UP001230908"/>
    </source>
</evidence>
<dbReference type="CDD" id="cd00448">
    <property type="entry name" value="YjgF_YER057c_UK114_family"/>
    <property type="match status" value="1"/>
</dbReference>
<dbReference type="InterPro" id="IPR035959">
    <property type="entry name" value="RutC-like_sf"/>
</dbReference>
<comment type="caution">
    <text evidence="2">The sequence shown here is derived from an EMBL/GenBank/DDBJ whole genome shotgun (WGS) entry which is preliminary data.</text>
</comment>
<evidence type="ECO:0000313" key="2">
    <source>
        <dbReference type="EMBL" id="MDQ7909913.1"/>
    </source>
</evidence>
<evidence type="ECO:0000256" key="1">
    <source>
        <dbReference type="ARBA" id="ARBA00010552"/>
    </source>
</evidence>
<dbReference type="RefSeq" id="WP_308717167.1">
    <property type="nucleotide sequence ID" value="NZ_JAVHUY010000048.1"/>
</dbReference>
<proteinExistence type="inferred from homology"/>
<keyword evidence="3" id="KW-1185">Reference proteome</keyword>
<dbReference type="PANTHER" id="PTHR11803:SF58">
    <property type="entry name" value="PROTEIN HMF1-RELATED"/>
    <property type="match status" value="1"/>
</dbReference>
<comment type="similarity">
    <text evidence="1">Belongs to the RutC family.</text>
</comment>
<dbReference type="Pfam" id="PF01042">
    <property type="entry name" value="Ribonuc_L-PSP"/>
    <property type="match status" value="1"/>
</dbReference>
<reference evidence="2 3" key="1">
    <citation type="submission" date="2023-08" db="EMBL/GenBank/DDBJ databases">
        <title>Phytohabitans sansha sp. nov., isolated from marine sediment.</title>
        <authorList>
            <person name="Zhao Y."/>
            <person name="Yi K."/>
        </authorList>
    </citation>
    <scope>NUCLEOTIDE SEQUENCE [LARGE SCALE GENOMIC DNA]</scope>
    <source>
        <strain evidence="2 3">ZYX-F-186</strain>
    </source>
</reference>
<dbReference type="GO" id="GO:0016787">
    <property type="term" value="F:hydrolase activity"/>
    <property type="evidence" value="ECO:0007669"/>
    <property type="project" value="UniProtKB-KW"/>
</dbReference>
<dbReference type="EMBL" id="JAVHUY010000048">
    <property type="protein sequence ID" value="MDQ7909913.1"/>
    <property type="molecule type" value="Genomic_DNA"/>
</dbReference>
<gene>
    <name evidence="2" type="ORF">RB614_35990</name>
</gene>
<name>A0ABU0ZSA4_9ACTN</name>
<organism evidence="2 3">
    <name type="scientific">Phytohabitans maris</name>
    <dbReference type="NCBI Taxonomy" id="3071409"/>
    <lineage>
        <taxon>Bacteria</taxon>
        <taxon>Bacillati</taxon>
        <taxon>Actinomycetota</taxon>
        <taxon>Actinomycetes</taxon>
        <taxon>Micromonosporales</taxon>
        <taxon>Micromonosporaceae</taxon>
    </lineage>
</organism>
<dbReference type="Proteomes" id="UP001230908">
    <property type="component" value="Unassembled WGS sequence"/>
</dbReference>
<dbReference type="EC" id="3.5.-.-" evidence="2"/>
<sequence length="123" mass="13030">MTNPLRPIGATGASPLSPAIEAGSLVFISGQVGTDPATGTAPPGVEDQTRIALDRITALLTTAGLSRDRIVKTTVYLADIREIGTVNAIYREYFAEPFPARTTIAATLPKPELRVEIEAIALR</sequence>
<accession>A0ABU0ZSA4</accession>
<dbReference type="Gene3D" id="3.30.1330.40">
    <property type="entry name" value="RutC-like"/>
    <property type="match status" value="1"/>
</dbReference>
<keyword evidence="2" id="KW-0378">Hydrolase</keyword>